<dbReference type="FunFam" id="3.40.50.720:FF:000084">
    <property type="entry name" value="Short-chain dehydrogenase reductase"/>
    <property type="match status" value="1"/>
</dbReference>
<protein>
    <submittedName>
        <fullName evidence="4">Short-chain dehydrogenase</fullName>
    </submittedName>
</protein>
<reference evidence="4" key="1">
    <citation type="submission" date="2018-12" db="EMBL/GenBank/DDBJ databases">
        <title>Novel natural products biosynthetic potential of the class Ktedonobacteria.</title>
        <authorList>
            <person name="Zheng Y."/>
            <person name="Saitou A."/>
            <person name="Wang C.M."/>
            <person name="Toyoda A."/>
            <person name="Minakuchi Y."/>
            <person name="Sekiguchi Y."/>
            <person name="Ueda K."/>
            <person name="Takano H."/>
            <person name="Sakai Y."/>
            <person name="Yokota A."/>
            <person name="Yabe S."/>
        </authorList>
    </citation>
    <scope>NUCLEOTIDE SEQUENCE</scope>
    <source>
        <strain evidence="4">A3-2</strain>
    </source>
</reference>
<evidence type="ECO:0000256" key="1">
    <source>
        <dbReference type="ARBA" id="ARBA00006484"/>
    </source>
</evidence>
<feature type="domain" description="Ketoreductase" evidence="3">
    <location>
        <begin position="8"/>
        <end position="186"/>
    </location>
</feature>
<name>A0A455T983_9CHLR</name>
<evidence type="ECO:0000313" key="4">
    <source>
        <dbReference type="EMBL" id="BBH96023.1"/>
    </source>
</evidence>
<evidence type="ECO:0000256" key="2">
    <source>
        <dbReference type="ARBA" id="ARBA00023002"/>
    </source>
</evidence>
<organism evidence="4">
    <name type="scientific">Thermogemmatispora argillosa</name>
    <dbReference type="NCBI Taxonomy" id="2045280"/>
    <lineage>
        <taxon>Bacteria</taxon>
        <taxon>Bacillati</taxon>
        <taxon>Chloroflexota</taxon>
        <taxon>Ktedonobacteria</taxon>
        <taxon>Thermogemmatisporales</taxon>
        <taxon>Thermogemmatisporaceae</taxon>
        <taxon>Thermogemmatispora</taxon>
    </lineage>
</organism>
<dbReference type="Pfam" id="PF13561">
    <property type="entry name" value="adh_short_C2"/>
    <property type="match status" value="1"/>
</dbReference>
<dbReference type="InterPro" id="IPR057326">
    <property type="entry name" value="KR_dom"/>
</dbReference>
<dbReference type="PANTHER" id="PTHR42879">
    <property type="entry name" value="3-OXOACYL-(ACYL-CARRIER-PROTEIN) REDUCTASE"/>
    <property type="match status" value="1"/>
</dbReference>
<dbReference type="InterPro" id="IPR036291">
    <property type="entry name" value="NAD(P)-bd_dom_sf"/>
</dbReference>
<dbReference type="SUPFAM" id="SSF51735">
    <property type="entry name" value="NAD(P)-binding Rossmann-fold domains"/>
    <property type="match status" value="1"/>
</dbReference>
<comment type="similarity">
    <text evidence="1">Belongs to the short-chain dehydrogenases/reductases (SDR) family.</text>
</comment>
<sequence>MDLGLEGKIAIVTGASRGVGKAIARALGAEGCRLAIIARGRKALEETAEELHSAGIDVMTIAADLMVPQNIERIVQEVMERYGRIDILVHNAGGARGQTIFDTSDEDWHDALALNVLALSHFARLVAPIMSRQGGGRIIAISSIFGRESGGRPAYNALKAASISLTKSLARQFAPNNILVNSVAPGSLLFPGSSWDRRRQADPESIEAFVKSELPLGRFGTPEEVAAVVVFLASSAASLVSGACIPVDGAQSRSNI</sequence>
<dbReference type="PRINTS" id="PR00080">
    <property type="entry name" value="SDRFAMILY"/>
</dbReference>
<accession>A0A455T983</accession>
<dbReference type="GO" id="GO:0016491">
    <property type="term" value="F:oxidoreductase activity"/>
    <property type="evidence" value="ECO:0007669"/>
    <property type="project" value="UniProtKB-KW"/>
</dbReference>
<dbReference type="AlphaFoldDB" id="A0A455T983"/>
<dbReference type="EMBL" id="AP019377">
    <property type="protein sequence ID" value="BBH96023.1"/>
    <property type="molecule type" value="Genomic_DNA"/>
</dbReference>
<dbReference type="PRINTS" id="PR00081">
    <property type="entry name" value="GDHRDH"/>
</dbReference>
<dbReference type="SMART" id="SM00822">
    <property type="entry name" value="PKS_KR"/>
    <property type="match status" value="1"/>
</dbReference>
<proteinExistence type="inferred from homology"/>
<evidence type="ECO:0000259" key="3">
    <source>
        <dbReference type="SMART" id="SM00822"/>
    </source>
</evidence>
<dbReference type="InterPro" id="IPR002347">
    <property type="entry name" value="SDR_fam"/>
</dbReference>
<keyword evidence="2" id="KW-0560">Oxidoreductase</keyword>
<gene>
    <name evidence="4" type="ORF">KTA_42220</name>
</gene>
<dbReference type="Gene3D" id="3.40.50.720">
    <property type="entry name" value="NAD(P)-binding Rossmann-like Domain"/>
    <property type="match status" value="1"/>
</dbReference>
<dbReference type="InterPro" id="IPR050259">
    <property type="entry name" value="SDR"/>
</dbReference>